<dbReference type="PROSITE" id="PS50297">
    <property type="entry name" value="ANK_REP_REGION"/>
    <property type="match status" value="2"/>
</dbReference>
<protein>
    <submittedName>
        <fullName evidence="5">Serine/threonine-protein phosphatase 6 regulatory ankyrin repeat subunit B</fullName>
    </submittedName>
</protein>
<dbReference type="SMART" id="SM00248">
    <property type="entry name" value="ANK"/>
    <property type="match status" value="4"/>
</dbReference>
<dbReference type="InterPro" id="IPR036770">
    <property type="entry name" value="Ankyrin_rpt-contain_sf"/>
</dbReference>
<sequence length="850" mass="95639">MDGLSLAASVIAVIQLAGSCLKLARRWAGPSEFGSADLVTITNTLYEFNGVMKTFQTHMEIHEDDEARLSSLEHLKAALGRCKQGLDIVKDFMENSNLIGKYVIGPRFDRKLKGAMKALDGAKELFMLSLHADQQVIILGVERYTRNLMEDFRDFRADVATNLKRLHENGDEVYKEVKRARREQDAREDHEQQRAILDWLTPIDYAHRQADFIDRRQAGTGEWLLESTEYRGWIRTGKQTLFCSGIPGAGKTILAAIVIDNLIARYRQDPEVGVAYIYCDFRQRDDQKAVDLLKILLKQLSQRRSSVPDSARELYDNHIDNRTRPSFEEVLVSLQSVAALYSRVFIVIDALDEYQTYDGCRGRFLSGIFRIQDKCGASLLATSRAIPEITREFEGSISLEILASEDDVRQYLDGHMFKLPSFIQRSIELQEEIKTRIVQSVRGMFLLAQLHLDSLVGKRSVKAVRTALTKLPTGSDAYDCAYRDVMDRIEGQVTDQKELALQVLSWVTSAKRPLTTSELQHALTVEIGTSAIDEENCPEIEDMVSACAGLITIDKDSSIIRLVHYTAQEYFQRTQQRWFPNAERDLAMTCLTYLSFDGFRNGICLTDEEFEERLGSNPLYDYAAQNWGHHGRAALREAKELMLDFLSTESLVSSSCQAMMVQRDDPIPPGYSQNIPVQGQNLNSKDSHSRTPLFWAAETGQESVVRLLLADNRVEPDGKDSIYIQTPLSWAAERGHTAVVKLLLEKDGVDPNLGEVIHGLTPLALAASRGHEETMKLLLTKEGIEKNSRDFAGRTPLFLAALRGHEKVVELLLATEGVDPRAEDAMARTPLSMAMKRGHEGVIKLINACI</sequence>
<dbReference type="Pfam" id="PF22939">
    <property type="entry name" value="WHD_GPIID"/>
    <property type="match status" value="1"/>
</dbReference>
<dbReference type="InterPro" id="IPR027417">
    <property type="entry name" value="P-loop_NTPase"/>
</dbReference>
<proteinExistence type="predicted"/>
<feature type="domain" description="Nephrocystin 3-like N-terminal" evidence="4">
    <location>
        <begin position="219"/>
        <end position="384"/>
    </location>
</feature>
<dbReference type="SUPFAM" id="SSF52540">
    <property type="entry name" value="P-loop containing nucleoside triphosphate hydrolases"/>
    <property type="match status" value="1"/>
</dbReference>
<evidence type="ECO:0000256" key="1">
    <source>
        <dbReference type="ARBA" id="ARBA00022737"/>
    </source>
</evidence>
<keyword evidence="6" id="KW-1185">Reference proteome</keyword>
<accession>A0ABR0SH32</accession>
<dbReference type="Proteomes" id="UP001338125">
    <property type="component" value="Unassembled WGS sequence"/>
</dbReference>
<evidence type="ECO:0000259" key="3">
    <source>
        <dbReference type="Pfam" id="PF22939"/>
    </source>
</evidence>
<dbReference type="Gene3D" id="3.40.50.300">
    <property type="entry name" value="P-loop containing nucleotide triphosphate hydrolases"/>
    <property type="match status" value="1"/>
</dbReference>
<feature type="repeat" description="ANK" evidence="2">
    <location>
        <begin position="758"/>
        <end position="791"/>
    </location>
</feature>
<dbReference type="Gene3D" id="1.25.40.20">
    <property type="entry name" value="Ankyrin repeat-containing domain"/>
    <property type="match status" value="2"/>
</dbReference>
<evidence type="ECO:0000313" key="5">
    <source>
        <dbReference type="EMBL" id="KAK5991494.1"/>
    </source>
</evidence>
<feature type="domain" description="GPI inositol-deacylase winged helix" evidence="3">
    <location>
        <begin position="493"/>
        <end position="572"/>
    </location>
</feature>
<feature type="repeat" description="ANK" evidence="2">
    <location>
        <begin position="792"/>
        <end position="825"/>
    </location>
</feature>
<name>A0ABR0SH32_9HYPO</name>
<keyword evidence="1" id="KW-0677">Repeat</keyword>
<dbReference type="Pfam" id="PF12796">
    <property type="entry name" value="Ank_2"/>
    <property type="match status" value="2"/>
</dbReference>
<dbReference type="PROSITE" id="PS50088">
    <property type="entry name" value="ANK_REPEAT"/>
    <property type="match status" value="2"/>
</dbReference>
<keyword evidence="2" id="KW-0040">ANK repeat</keyword>
<organism evidence="5 6">
    <name type="scientific">Cladobotryum mycophilum</name>
    <dbReference type="NCBI Taxonomy" id="491253"/>
    <lineage>
        <taxon>Eukaryota</taxon>
        <taxon>Fungi</taxon>
        <taxon>Dikarya</taxon>
        <taxon>Ascomycota</taxon>
        <taxon>Pezizomycotina</taxon>
        <taxon>Sordariomycetes</taxon>
        <taxon>Hypocreomycetidae</taxon>
        <taxon>Hypocreales</taxon>
        <taxon>Hypocreaceae</taxon>
        <taxon>Cladobotryum</taxon>
    </lineage>
</organism>
<dbReference type="InterPro" id="IPR002110">
    <property type="entry name" value="Ankyrin_rpt"/>
</dbReference>
<dbReference type="EMBL" id="JAVFKD010000014">
    <property type="protein sequence ID" value="KAK5991494.1"/>
    <property type="molecule type" value="Genomic_DNA"/>
</dbReference>
<dbReference type="PANTHER" id="PTHR10039">
    <property type="entry name" value="AMELOGENIN"/>
    <property type="match status" value="1"/>
</dbReference>
<reference evidence="5 6" key="1">
    <citation type="submission" date="2024-01" db="EMBL/GenBank/DDBJ databases">
        <title>Complete genome of Cladobotryum mycophilum ATHUM6906.</title>
        <authorList>
            <person name="Christinaki A.C."/>
            <person name="Myridakis A.I."/>
            <person name="Kouvelis V.N."/>
        </authorList>
    </citation>
    <scope>NUCLEOTIDE SEQUENCE [LARGE SCALE GENOMIC DNA]</scope>
    <source>
        <strain evidence="5 6">ATHUM6906</strain>
    </source>
</reference>
<comment type="caution">
    <text evidence="5">The sequence shown here is derived from an EMBL/GenBank/DDBJ whole genome shotgun (WGS) entry which is preliminary data.</text>
</comment>
<dbReference type="PANTHER" id="PTHR10039:SF15">
    <property type="entry name" value="NACHT DOMAIN-CONTAINING PROTEIN"/>
    <property type="match status" value="1"/>
</dbReference>
<dbReference type="InterPro" id="IPR054471">
    <property type="entry name" value="GPIID_WHD"/>
</dbReference>
<dbReference type="Pfam" id="PF24883">
    <property type="entry name" value="NPHP3_N"/>
    <property type="match status" value="1"/>
</dbReference>
<evidence type="ECO:0000256" key="2">
    <source>
        <dbReference type="PROSITE-ProRule" id="PRU00023"/>
    </source>
</evidence>
<gene>
    <name evidence="5" type="ORF">PT974_09777</name>
</gene>
<dbReference type="InterPro" id="IPR056884">
    <property type="entry name" value="NPHP3-like_N"/>
</dbReference>
<evidence type="ECO:0000313" key="6">
    <source>
        <dbReference type="Proteomes" id="UP001338125"/>
    </source>
</evidence>
<evidence type="ECO:0000259" key="4">
    <source>
        <dbReference type="Pfam" id="PF24883"/>
    </source>
</evidence>
<dbReference type="SUPFAM" id="SSF48403">
    <property type="entry name" value="Ankyrin repeat"/>
    <property type="match status" value="1"/>
</dbReference>